<dbReference type="SUPFAM" id="SSF46785">
    <property type="entry name" value="Winged helix' DNA-binding domain"/>
    <property type="match status" value="1"/>
</dbReference>
<dbReference type="GO" id="GO:0005829">
    <property type="term" value="C:cytosol"/>
    <property type="evidence" value="ECO:0007669"/>
    <property type="project" value="TreeGrafter"/>
</dbReference>
<dbReference type="GO" id="GO:0003677">
    <property type="term" value="F:DNA binding"/>
    <property type="evidence" value="ECO:0007669"/>
    <property type="project" value="UniProtKB-KW"/>
</dbReference>
<dbReference type="InterPro" id="IPR036390">
    <property type="entry name" value="WH_DNA-bd_sf"/>
</dbReference>
<dbReference type="STRING" id="155865.SAMN05216515_101164"/>
<dbReference type="InterPro" id="IPR000944">
    <property type="entry name" value="Tscrpt_reg_Rrf2"/>
</dbReference>
<dbReference type="NCBIfam" id="TIGR00738">
    <property type="entry name" value="rrf2_super"/>
    <property type="match status" value="1"/>
</dbReference>
<gene>
    <name evidence="2" type="ORF">SAMN05216508_1023</name>
</gene>
<dbReference type="PANTHER" id="PTHR33221">
    <property type="entry name" value="WINGED HELIX-TURN-HELIX TRANSCRIPTIONAL REGULATOR, RRF2 FAMILY"/>
    <property type="match status" value="1"/>
</dbReference>
<sequence>MAMRISTKGRYALRVLVDLSEHDRGEYIPLKEIAARQDISEKYLESIIVVFSKNGYVIGHRGKGGGYKLAKPPETVSVGEVLRLVEGGLAPVACLEEGAEPCERESFCKTLPMWKKFYDMTNRYFDGISVADLANRGDEADYYMI</sequence>
<accession>A0A1I7FA59</accession>
<keyword evidence="1" id="KW-0238">DNA-binding</keyword>
<dbReference type="Pfam" id="PF02082">
    <property type="entry name" value="Rrf2"/>
    <property type="match status" value="1"/>
</dbReference>
<dbReference type="InterPro" id="IPR036388">
    <property type="entry name" value="WH-like_DNA-bd_sf"/>
</dbReference>
<dbReference type="EMBL" id="FPBT01000002">
    <property type="protein sequence ID" value="SFU33039.1"/>
    <property type="molecule type" value="Genomic_DNA"/>
</dbReference>
<name>A0A1I7FA59_9FIRM</name>
<dbReference type="Proteomes" id="UP000198817">
    <property type="component" value="Unassembled WGS sequence"/>
</dbReference>
<evidence type="ECO:0000313" key="2">
    <source>
        <dbReference type="EMBL" id="SFU33039.1"/>
    </source>
</evidence>
<organism evidence="2 3">
    <name type="scientific">Eubacterium pyruvativorans</name>
    <dbReference type="NCBI Taxonomy" id="155865"/>
    <lineage>
        <taxon>Bacteria</taxon>
        <taxon>Bacillati</taxon>
        <taxon>Bacillota</taxon>
        <taxon>Clostridia</taxon>
        <taxon>Eubacteriales</taxon>
        <taxon>Eubacteriaceae</taxon>
        <taxon>Eubacterium</taxon>
    </lineage>
</organism>
<dbReference type="GO" id="GO:0003700">
    <property type="term" value="F:DNA-binding transcription factor activity"/>
    <property type="evidence" value="ECO:0007669"/>
    <property type="project" value="TreeGrafter"/>
</dbReference>
<reference evidence="2 3" key="1">
    <citation type="submission" date="2016-10" db="EMBL/GenBank/DDBJ databases">
        <authorList>
            <person name="de Groot N.N."/>
        </authorList>
    </citation>
    <scope>NUCLEOTIDE SEQUENCE [LARGE SCALE GENOMIC DNA]</scope>
    <source>
        <strain evidence="2 3">KHGC13</strain>
    </source>
</reference>
<dbReference type="PROSITE" id="PS51197">
    <property type="entry name" value="HTH_RRF2_2"/>
    <property type="match status" value="1"/>
</dbReference>
<evidence type="ECO:0000256" key="1">
    <source>
        <dbReference type="ARBA" id="ARBA00023125"/>
    </source>
</evidence>
<dbReference type="AlphaFoldDB" id="A0A1I7FA59"/>
<evidence type="ECO:0000313" key="3">
    <source>
        <dbReference type="Proteomes" id="UP000198817"/>
    </source>
</evidence>
<keyword evidence="3" id="KW-1185">Reference proteome</keyword>
<dbReference type="Gene3D" id="1.10.10.10">
    <property type="entry name" value="Winged helix-like DNA-binding domain superfamily/Winged helix DNA-binding domain"/>
    <property type="match status" value="1"/>
</dbReference>
<dbReference type="PANTHER" id="PTHR33221:SF5">
    <property type="entry name" value="HTH-TYPE TRANSCRIPTIONAL REGULATOR ISCR"/>
    <property type="match status" value="1"/>
</dbReference>
<protein>
    <submittedName>
        <fullName evidence="2">Transcriptional regulator, BadM/Rrf2 family</fullName>
    </submittedName>
</protein>
<proteinExistence type="predicted"/>